<sequence>MDKNSYSHSTRNSRRARRKQHMPKKIALLSLFASTLLLVGGGVYITHIHQSRSTAKETTKEHDSDFNKKEALLLEKIRQDQKEAALASTEHTEVTNNIQTLLYDPVQKDSIPRFSTLKDELTTMIDTVKRKHSNQQPIKIVGQMTMSNVTAQLKNYQPLLTIYSWDEKNRTWSEKKEPCATSDFVNQKNNQELTLTDLFTSEANLLAVQQVIKQKLLDDSSDGTKVIDTVLSMPNMSLTDTHFTYRPDKISFHLPDNATGSKEVSLAYREIAEYVNPEFIDPASINDAFDTPLDPNKKYISLTFDDGPNPKTTPKLLDILKEKGVKATFFMLGQNVVKNEAIVKRADSEGHEVASHSYSHPQLTTIDTERVKTEVQNTDKVIYQAIGKLPTDFRPPYGSVNSETAAIINKPIIQWSVDSQDWQSHSIDKIIQRIHDTEYNDAIILMHDIYPETVDAVPIVIDRLRAEGYEIIPSKQLLGNKAKPLHMYYGSNDERPVQ</sequence>
<dbReference type="GO" id="GO:0046872">
    <property type="term" value="F:metal ion binding"/>
    <property type="evidence" value="ECO:0007669"/>
    <property type="project" value="UniProtKB-KW"/>
</dbReference>
<reference evidence="5" key="1">
    <citation type="submission" date="2017-05" db="EMBL/GenBank/DDBJ databases">
        <title>The Genome Sequence of Enterococcus sp. 9D6_DIV0238.</title>
        <authorList>
            <consortium name="The Broad Institute Genomics Platform"/>
            <consortium name="The Broad Institute Genomic Center for Infectious Diseases"/>
            <person name="Earl A."/>
            <person name="Manson A."/>
            <person name="Schwartman J."/>
            <person name="Gilmore M."/>
            <person name="Abouelleil A."/>
            <person name="Cao P."/>
            <person name="Chapman S."/>
            <person name="Cusick C."/>
            <person name="Shea T."/>
            <person name="Young S."/>
            <person name="Neafsey D."/>
            <person name="Nusbaum C."/>
            <person name="Birren B."/>
        </authorList>
    </citation>
    <scope>NUCLEOTIDE SEQUENCE [LARGE SCALE GENOMIC DNA]</scope>
    <source>
        <strain evidence="5">9D6_DIV0238</strain>
    </source>
</reference>
<feature type="compositionally biased region" description="Polar residues" evidence="3">
    <location>
        <begin position="1"/>
        <end position="10"/>
    </location>
</feature>
<dbReference type="Gene3D" id="3.20.20.370">
    <property type="entry name" value="Glycoside hydrolase/deacetylase"/>
    <property type="match status" value="1"/>
</dbReference>
<proteinExistence type="predicted"/>
<dbReference type="EMBL" id="NIBQ01000003">
    <property type="protein sequence ID" value="OUZ30183.1"/>
    <property type="molecule type" value="Genomic_DNA"/>
</dbReference>
<evidence type="ECO:0000313" key="7">
    <source>
        <dbReference type="Proteomes" id="UP000196151"/>
    </source>
</evidence>
<dbReference type="Proteomes" id="UP000196151">
    <property type="component" value="Chromosome"/>
</dbReference>
<organism evidence="5">
    <name type="scientific">Candidatus Enterococcus dunnyi</name>
    <dbReference type="NCBI Taxonomy" id="1834192"/>
    <lineage>
        <taxon>Bacteria</taxon>
        <taxon>Bacillati</taxon>
        <taxon>Bacillota</taxon>
        <taxon>Bacilli</taxon>
        <taxon>Lactobacillales</taxon>
        <taxon>Enterococcaceae</taxon>
        <taxon>Enterococcus</taxon>
    </lineage>
</organism>
<dbReference type="PANTHER" id="PTHR10587">
    <property type="entry name" value="GLYCOSYL TRANSFERASE-RELATED"/>
    <property type="match status" value="1"/>
</dbReference>
<evidence type="ECO:0000313" key="5">
    <source>
        <dbReference type="EMBL" id="OUZ30183.1"/>
    </source>
</evidence>
<dbReference type="GO" id="GO:0005975">
    <property type="term" value="P:carbohydrate metabolic process"/>
    <property type="evidence" value="ECO:0007669"/>
    <property type="project" value="InterPro"/>
</dbReference>
<gene>
    <name evidence="6" type="ORF">A5889_001786</name>
    <name evidence="5" type="ORF">A5889_002471</name>
</gene>
<dbReference type="GO" id="GO:0016810">
    <property type="term" value="F:hydrolase activity, acting on carbon-nitrogen (but not peptide) bonds"/>
    <property type="evidence" value="ECO:0007669"/>
    <property type="project" value="InterPro"/>
</dbReference>
<dbReference type="EMBL" id="CP147246">
    <property type="protein sequence ID" value="WYJ94273.1"/>
    <property type="molecule type" value="Genomic_DNA"/>
</dbReference>
<dbReference type="PROSITE" id="PS51677">
    <property type="entry name" value="NODB"/>
    <property type="match status" value="1"/>
</dbReference>
<feature type="compositionally biased region" description="Basic residues" evidence="3">
    <location>
        <begin position="11"/>
        <end position="21"/>
    </location>
</feature>
<dbReference type="SUPFAM" id="SSF88713">
    <property type="entry name" value="Glycoside hydrolase/deacetylase"/>
    <property type="match status" value="1"/>
</dbReference>
<evidence type="ECO:0000256" key="1">
    <source>
        <dbReference type="ARBA" id="ARBA00022723"/>
    </source>
</evidence>
<reference evidence="6" key="3">
    <citation type="submission" date="2024-03" db="EMBL/GenBank/DDBJ databases">
        <title>The Genome Sequence of Enterococcus sp. DIV0238c.</title>
        <authorList>
            <consortium name="The Broad Institute Genomics Platform"/>
            <consortium name="The Broad Institute Microbial Omics Core"/>
            <consortium name="The Broad Institute Genomic Center for Infectious Diseases"/>
            <person name="Earl A."/>
            <person name="Manson A."/>
            <person name="Gilmore M."/>
            <person name="Schwartman J."/>
            <person name="Shea T."/>
            <person name="Abouelleil A."/>
            <person name="Cao P."/>
            <person name="Chapman S."/>
            <person name="Cusick C."/>
            <person name="Young S."/>
            <person name="Neafsey D."/>
            <person name="Nusbaum C."/>
            <person name="Birren B."/>
        </authorList>
    </citation>
    <scope>NUCLEOTIDE SEQUENCE</scope>
    <source>
        <strain evidence="6">9D6_DIV0238</strain>
    </source>
</reference>
<feature type="domain" description="NodB homology" evidence="4">
    <location>
        <begin position="298"/>
        <end position="472"/>
    </location>
</feature>
<protein>
    <submittedName>
        <fullName evidence="6">Peptidoglycan-N-acetylglucosamine deacetylase</fullName>
    </submittedName>
</protein>
<name>A0A200IYV7_9ENTE</name>
<reference evidence="6" key="2">
    <citation type="submission" date="2017-05" db="EMBL/GenBank/DDBJ databases">
        <authorList>
            <consortium name="The Broad Institute Genomics Platform"/>
            <consortium name="The Broad Institute Genomic Center for Infectious Diseases"/>
            <person name="Earl A."/>
            <person name="Manson A."/>
            <person name="Schwartman J."/>
            <person name="Gilmore M."/>
            <person name="Abouelleil A."/>
            <person name="Cao P."/>
            <person name="Chapman S."/>
            <person name="Cusick C."/>
            <person name="Shea T."/>
            <person name="Young S."/>
            <person name="Neafsey D."/>
            <person name="Nusbaum C."/>
            <person name="Birren B."/>
        </authorList>
    </citation>
    <scope>NUCLEOTIDE SEQUENCE</scope>
    <source>
        <strain evidence="6">9D6_DIV0238</strain>
    </source>
</reference>
<evidence type="ECO:0000259" key="4">
    <source>
        <dbReference type="PROSITE" id="PS51677"/>
    </source>
</evidence>
<dbReference type="RefSeq" id="WP_087641575.1">
    <property type="nucleotide sequence ID" value="NZ_CP147246.1"/>
</dbReference>
<feature type="region of interest" description="Disordered" evidence="3">
    <location>
        <begin position="1"/>
        <end position="21"/>
    </location>
</feature>
<evidence type="ECO:0000256" key="3">
    <source>
        <dbReference type="SAM" id="MobiDB-lite"/>
    </source>
</evidence>
<evidence type="ECO:0000313" key="6">
    <source>
        <dbReference type="EMBL" id="WYJ94273.1"/>
    </source>
</evidence>
<keyword evidence="1" id="KW-0479">Metal-binding</keyword>
<evidence type="ECO:0000256" key="2">
    <source>
        <dbReference type="ARBA" id="ARBA00022801"/>
    </source>
</evidence>
<dbReference type="InterPro" id="IPR050248">
    <property type="entry name" value="Polysacc_deacetylase_ArnD"/>
</dbReference>
<dbReference type="OrthoDB" id="9812065at2"/>
<dbReference type="Pfam" id="PF01522">
    <property type="entry name" value="Polysacc_deac_1"/>
    <property type="match status" value="1"/>
</dbReference>
<dbReference type="AlphaFoldDB" id="A0A200IYV7"/>
<dbReference type="InterPro" id="IPR002509">
    <property type="entry name" value="NODB_dom"/>
</dbReference>
<dbReference type="PANTHER" id="PTHR10587:SF133">
    <property type="entry name" value="CHITIN DEACETYLASE 1-RELATED"/>
    <property type="match status" value="1"/>
</dbReference>
<dbReference type="InterPro" id="IPR011330">
    <property type="entry name" value="Glyco_hydro/deAcase_b/a-brl"/>
</dbReference>
<accession>A0A200IYV7</accession>
<keyword evidence="7" id="KW-1185">Reference proteome</keyword>
<keyword evidence="2" id="KW-0378">Hydrolase</keyword>
<dbReference type="GO" id="GO:0016020">
    <property type="term" value="C:membrane"/>
    <property type="evidence" value="ECO:0007669"/>
    <property type="project" value="TreeGrafter"/>
</dbReference>